<evidence type="ECO:0000256" key="2">
    <source>
        <dbReference type="ARBA" id="ARBA00022656"/>
    </source>
</evidence>
<comment type="caution">
    <text evidence="8">The sequence shown here is derived from an EMBL/GenBank/DDBJ whole genome shotgun (WGS) entry which is preliminary data.</text>
</comment>
<dbReference type="InterPro" id="IPR009003">
    <property type="entry name" value="Peptidase_S1_PA"/>
</dbReference>
<dbReference type="Gene3D" id="2.40.10.10">
    <property type="entry name" value="Trypsin-like serine proteases"/>
    <property type="match status" value="1"/>
</dbReference>
<keyword evidence="9" id="KW-1185">Reference proteome</keyword>
<comment type="subcellular location">
    <subcellularLocation>
        <location evidence="1">Secreted</location>
        <location evidence="1">Extracellular space</location>
    </subcellularLocation>
</comment>
<dbReference type="GO" id="GO:0090729">
    <property type="term" value="F:toxin activity"/>
    <property type="evidence" value="ECO:0007669"/>
    <property type="project" value="UniProtKB-KW"/>
</dbReference>
<keyword evidence="4" id="KW-1199">Hemostasis impairing toxin</keyword>
<dbReference type="GO" id="GO:0004252">
    <property type="term" value="F:serine-type endopeptidase activity"/>
    <property type="evidence" value="ECO:0007669"/>
    <property type="project" value="InterPro"/>
</dbReference>
<keyword evidence="2" id="KW-0800">Toxin</keyword>
<evidence type="ECO:0000256" key="3">
    <source>
        <dbReference type="ARBA" id="ARBA00023157"/>
    </source>
</evidence>
<evidence type="ECO:0000256" key="6">
    <source>
        <dbReference type="ARBA" id="ARBA00084094"/>
    </source>
</evidence>
<keyword evidence="3" id="KW-1015">Disulfide bond</keyword>
<comment type="function">
    <text evidence="5">Fibrinolytic activity; shows preferential cleavage of Arg-Gly bonds in all three fibrinogen chains. Contact with the caterpillars causes severe bleeding, due the anticoagulant effect of the protein.</text>
</comment>
<dbReference type="PANTHER" id="PTHR24260:SF143">
    <property type="entry name" value="SERINE PROTEASE GD-LIKE PROTEIN"/>
    <property type="match status" value="1"/>
</dbReference>
<dbReference type="CDD" id="cd00190">
    <property type="entry name" value="Tryp_SPc"/>
    <property type="match status" value="1"/>
</dbReference>
<dbReference type="PROSITE" id="PS50240">
    <property type="entry name" value="TRYPSIN_DOM"/>
    <property type="match status" value="1"/>
</dbReference>
<name>A0A8J2W414_9NEOP</name>
<evidence type="ECO:0000313" key="9">
    <source>
        <dbReference type="Proteomes" id="UP000789524"/>
    </source>
</evidence>
<dbReference type="InterPro" id="IPR001254">
    <property type="entry name" value="Trypsin_dom"/>
</dbReference>
<dbReference type="EMBL" id="CAKASE010000061">
    <property type="protein sequence ID" value="CAG9568554.1"/>
    <property type="molecule type" value="Genomic_DNA"/>
</dbReference>
<evidence type="ECO:0000259" key="7">
    <source>
        <dbReference type="PROSITE" id="PS50240"/>
    </source>
</evidence>
<keyword evidence="6" id="KW-1205">Fibrinolytic toxin</keyword>
<evidence type="ECO:0000256" key="1">
    <source>
        <dbReference type="ARBA" id="ARBA00004239"/>
    </source>
</evidence>
<dbReference type="Pfam" id="PF00089">
    <property type="entry name" value="Trypsin"/>
    <property type="match status" value="1"/>
</dbReference>
<dbReference type="Proteomes" id="UP000789524">
    <property type="component" value="Unassembled WGS sequence"/>
</dbReference>
<dbReference type="GO" id="GO:0005576">
    <property type="term" value="C:extracellular region"/>
    <property type="evidence" value="ECO:0007669"/>
    <property type="project" value="UniProtKB-SubCell"/>
</dbReference>
<dbReference type="PROSITE" id="PS00134">
    <property type="entry name" value="TRYPSIN_HIS"/>
    <property type="match status" value="1"/>
</dbReference>
<dbReference type="GO" id="GO:0006508">
    <property type="term" value="P:proteolysis"/>
    <property type="evidence" value="ECO:0007669"/>
    <property type="project" value="InterPro"/>
</dbReference>
<dbReference type="InterPro" id="IPR043504">
    <property type="entry name" value="Peptidase_S1_PA_chymotrypsin"/>
</dbReference>
<dbReference type="FunFam" id="2.40.10.10:FF:000068">
    <property type="entry name" value="transmembrane protease serine 2"/>
    <property type="match status" value="1"/>
</dbReference>
<dbReference type="InterPro" id="IPR051333">
    <property type="entry name" value="CLIP_Serine_Protease"/>
</dbReference>
<dbReference type="InterPro" id="IPR018114">
    <property type="entry name" value="TRYPSIN_HIS"/>
</dbReference>
<dbReference type="AlphaFoldDB" id="A0A8J2W414"/>
<proteinExistence type="predicted"/>
<dbReference type="PRINTS" id="PR00722">
    <property type="entry name" value="CHYMOTRYPSIN"/>
</dbReference>
<dbReference type="PANTHER" id="PTHR24260">
    <property type="match status" value="1"/>
</dbReference>
<dbReference type="InterPro" id="IPR001314">
    <property type="entry name" value="Peptidase_S1A"/>
</dbReference>
<dbReference type="OrthoDB" id="6147874at2759"/>
<gene>
    <name evidence="8" type="ORF">DCHRY22_LOCUS8423</name>
</gene>
<evidence type="ECO:0000256" key="4">
    <source>
        <dbReference type="ARBA" id="ARBA00023240"/>
    </source>
</evidence>
<evidence type="ECO:0000313" key="8">
    <source>
        <dbReference type="EMBL" id="CAG9568554.1"/>
    </source>
</evidence>
<dbReference type="SMART" id="SM00020">
    <property type="entry name" value="Tryp_SPc"/>
    <property type="match status" value="1"/>
</dbReference>
<reference evidence="8" key="1">
    <citation type="submission" date="2021-09" db="EMBL/GenBank/DDBJ databases">
        <authorList>
            <person name="Martin H S."/>
        </authorList>
    </citation>
    <scope>NUCLEOTIDE SEQUENCE</scope>
</reference>
<sequence>MVDGYNITIDEEVVPGTLIKLKFDSEAAITLDKAFANFYNNKDIINNIYDIIVFRSNESFILNVKGQPAPYSPPYLTSFKINGNELCSQPNLTYFEDYPVGVVRRPNVPDQYCGRRKVIHVELITNGFKTKPGEWPFHAALHRREKTGLRYTCGGTLISKFFVLTAAHCTTVRGVAILPEIFSVFLGKYNLFGGDVSIQEKEVYKVYVHDEFTYRTLDNDISLLKLKTEAVYDNYVQPACLWFNNVYDQLPSPQILGTVPGWGFDLNDALSPTLHAASMPLVSDRTCELTNPLFYVQALRSAKKFCAGYTNGTSACNGDSGGGFHVFVPDLAKSNISDVPGAWYIRGIVSVSLSRTDAAICNPKAYVVFTDVEKYLDWIKTYVYS</sequence>
<dbReference type="SUPFAM" id="SSF50494">
    <property type="entry name" value="Trypsin-like serine proteases"/>
    <property type="match status" value="1"/>
</dbReference>
<organism evidence="8 9">
    <name type="scientific">Danaus chrysippus</name>
    <name type="common">African queen</name>
    <dbReference type="NCBI Taxonomy" id="151541"/>
    <lineage>
        <taxon>Eukaryota</taxon>
        <taxon>Metazoa</taxon>
        <taxon>Ecdysozoa</taxon>
        <taxon>Arthropoda</taxon>
        <taxon>Hexapoda</taxon>
        <taxon>Insecta</taxon>
        <taxon>Pterygota</taxon>
        <taxon>Neoptera</taxon>
        <taxon>Endopterygota</taxon>
        <taxon>Lepidoptera</taxon>
        <taxon>Glossata</taxon>
        <taxon>Ditrysia</taxon>
        <taxon>Papilionoidea</taxon>
        <taxon>Nymphalidae</taxon>
        <taxon>Danainae</taxon>
        <taxon>Danaini</taxon>
        <taxon>Danaina</taxon>
        <taxon>Danaus</taxon>
        <taxon>Anosia</taxon>
    </lineage>
</organism>
<accession>A0A8J2W414</accession>
<evidence type="ECO:0000256" key="5">
    <source>
        <dbReference type="ARBA" id="ARBA00055534"/>
    </source>
</evidence>
<feature type="domain" description="Peptidase S1" evidence="7">
    <location>
        <begin position="124"/>
        <end position="384"/>
    </location>
</feature>
<protein>
    <submittedName>
        <fullName evidence="8">(African queen) hypothetical protein</fullName>
    </submittedName>
</protein>